<keyword evidence="4" id="KW-1185">Reference proteome</keyword>
<dbReference type="InterPro" id="IPR047655">
    <property type="entry name" value="Transpos_IS630-like"/>
</dbReference>
<evidence type="ECO:0000313" key="4">
    <source>
        <dbReference type="Proteomes" id="UP000533476"/>
    </source>
</evidence>
<evidence type="ECO:0000313" key="3">
    <source>
        <dbReference type="EMBL" id="NMP25165.1"/>
    </source>
</evidence>
<feature type="domain" description="Integrase catalytic" evidence="2">
    <location>
        <begin position="220"/>
        <end position="380"/>
    </location>
</feature>
<name>A0A7Y0L8I8_9FIRM</name>
<protein>
    <submittedName>
        <fullName evidence="3">IS630 family transposase</fullName>
    </submittedName>
</protein>
<dbReference type="Proteomes" id="UP000533476">
    <property type="component" value="Unassembled WGS sequence"/>
</dbReference>
<comment type="caution">
    <text evidence="3">The sequence shown here is derived from an EMBL/GenBank/DDBJ whole genome shotgun (WGS) entry which is preliminary data.</text>
</comment>
<dbReference type="EMBL" id="JABBVZ010000280">
    <property type="protein sequence ID" value="NMP25165.1"/>
    <property type="molecule type" value="Genomic_DNA"/>
</dbReference>
<accession>A0A7Y0L8I8</accession>
<dbReference type="Pfam" id="PF13565">
    <property type="entry name" value="HTH_32"/>
    <property type="match status" value="1"/>
</dbReference>
<reference evidence="3 4" key="1">
    <citation type="submission" date="2020-04" db="EMBL/GenBank/DDBJ databases">
        <authorList>
            <person name="Zhang R."/>
            <person name="Schippers A."/>
        </authorList>
    </citation>
    <scope>NUCLEOTIDE SEQUENCE [LARGE SCALE GENOMIC DNA]</scope>
    <source>
        <strain evidence="3 4">DSM 109850</strain>
    </source>
</reference>
<proteinExistence type="predicted"/>
<dbReference type="InterPro" id="IPR009057">
    <property type="entry name" value="Homeodomain-like_sf"/>
</dbReference>
<dbReference type="SUPFAM" id="SSF46689">
    <property type="entry name" value="Homeodomain-like"/>
    <property type="match status" value="1"/>
</dbReference>
<dbReference type="Pfam" id="PF13358">
    <property type="entry name" value="DDE_3"/>
    <property type="match status" value="1"/>
</dbReference>
<dbReference type="Gene3D" id="3.30.420.10">
    <property type="entry name" value="Ribonuclease H-like superfamily/Ribonuclease H"/>
    <property type="match status" value="1"/>
</dbReference>
<dbReference type="SUPFAM" id="SSF53098">
    <property type="entry name" value="Ribonuclease H-like"/>
    <property type="match status" value="1"/>
</dbReference>
<dbReference type="RefSeq" id="WP_169103353.1">
    <property type="nucleotide sequence ID" value="NZ_JABBVZ010000280.1"/>
</dbReference>
<evidence type="ECO:0000256" key="1">
    <source>
        <dbReference type="SAM" id="MobiDB-lite"/>
    </source>
</evidence>
<dbReference type="PROSITE" id="PS50994">
    <property type="entry name" value="INTEGRASE"/>
    <property type="match status" value="1"/>
</dbReference>
<dbReference type="InterPro" id="IPR036397">
    <property type="entry name" value="RNaseH_sf"/>
</dbReference>
<feature type="region of interest" description="Disordered" evidence="1">
    <location>
        <begin position="206"/>
        <end position="230"/>
    </location>
</feature>
<dbReference type="InterPro" id="IPR038717">
    <property type="entry name" value="Tc1-like_DDE_dom"/>
</dbReference>
<dbReference type="NCBIfam" id="NF033545">
    <property type="entry name" value="transpos_IS630"/>
    <property type="match status" value="1"/>
</dbReference>
<sequence length="381" mass="43583">MPPRLTLQPLILTEDDRRYLTQLTRSRTAQHTQVIRAQMLLAYCDGEPLQAISDRLHVARNAVRRCIGKALEYGLQQALADLPRPGRPRQITPEARAWIIGLACQKPTAVGWAPEFWSEALLARYVREHAVDAGHPSAQHVQQGTISKILSAHDLHPHRMSYYLQRRDPDFDQKMVQVLHVYEQVEFDLDAEGRPTVRLSYDEKPGIQALGNTAPDRAPRPDTPGQGTWQRDHEYVRHGTMSLLAGIDLATGELIGIVRPRHRSAEFVEFLQALDAKYPADVKIQVVLDNHSAHTSKETRAYLATVPNRFDFVFTPKHASWLNLIEMFFAKLSKQLLHGIRVQSREELAQRILAYLDWLNQDPVPFRWKWKPEDAKSMDAI</sequence>
<dbReference type="GO" id="GO:0015074">
    <property type="term" value="P:DNA integration"/>
    <property type="evidence" value="ECO:0007669"/>
    <property type="project" value="InterPro"/>
</dbReference>
<evidence type="ECO:0000259" key="2">
    <source>
        <dbReference type="PROSITE" id="PS50994"/>
    </source>
</evidence>
<dbReference type="InterPro" id="IPR001584">
    <property type="entry name" value="Integrase_cat-core"/>
</dbReference>
<dbReference type="AlphaFoldDB" id="A0A7Y0L8I8"/>
<organism evidence="3 4">
    <name type="scientific">Sulfobacillus harzensis</name>
    <dbReference type="NCBI Taxonomy" id="2729629"/>
    <lineage>
        <taxon>Bacteria</taxon>
        <taxon>Bacillati</taxon>
        <taxon>Bacillota</taxon>
        <taxon>Clostridia</taxon>
        <taxon>Eubacteriales</taxon>
        <taxon>Clostridiales Family XVII. Incertae Sedis</taxon>
        <taxon>Sulfobacillus</taxon>
    </lineage>
</organism>
<dbReference type="InterPro" id="IPR012337">
    <property type="entry name" value="RNaseH-like_sf"/>
</dbReference>
<gene>
    <name evidence="3" type="ORF">HIJ39_23010</name>
</gene>
<dbReference type="GO" id="GO:0003676">
    <property type="term" value="F:nucleic acid binding"/>
    <property type="evidence" value="ECO:0007669"/>
    <property type="project" value="InterPro"/>
</dbReference>